<reference evidence="5 6" key="1">
    <citation type="submission" date="2015-02" db="EMBL/GenBank/DDBJ databases">
        <title>Draft genome sequences of ten Microbacterium spp. with emphasis on heavy metal contaminated environments.</title>
        <authorList>
            <person name="Corretto E."/>
        </authorList>
    </citation>
    <scope>NUCLEOTIDE SEQUENCE [LARGE SCALE GENOMIC DNA]</scope>
    <source>
        <strain evidence="5 6">DSM 12966</strain>
    </source>
</reference>
<name>A0A0F0KW09_9MICO</name>
<dbReference type="InterPro" id="IPR018060">
    <property type="entry name" value="HTH_AraC"/>
</dbReference>
<keyword evidence="1" id="KW-0805">Transcription regulation</keyword>
<dbReference type="Pfam" id="PF12833">
    <property type="entry name" value="HTH_18"/>
    <property type="match status" value="1"/>
</dbReference>
<evidence type="ECO:0000259" key="4">
    <source>
        <dbReference type="PROSITE" id="PS01124"/>
    </source>
</evidence>
<dbReference type="EMBL" id="JYIU01000029">
    <property type="protein sequence ID" value="KJL25102.1"/>
    <property type="molecule type" value="Genomic_DNA"/>
</dbReference>
<evidence type="ECO:0000256" key="2">
    <source>
        <dbReference type="ARBA" id="ARBA00023125"/>
    </source>
</evidence>
<dbReference type="AlphaFoldDB" id="A0A0F0KW09"/>
<evidence type="ECO:0000313" key="5">
    <source>
        <dbReference type="EMBL" id="KJL25102.1"/>
    </source>
</evidence>
<organism evidence="5 6">
    <name type="scientific">Microbacterium foliorum</name>
    <dbReference type="NCBI Taxonomy" id="104336"/>
    <lineage>
        <taxon>Bacteria</taxon>
        <taxon>Bacillati</taxon>
        <taxon>Actinomycetota</taxon>
        <taxon>Actinomycetes</taxon>
        <taxon>Micrococcales</taxon>
        <taxon>Microbacteriaceae</taxon>
        <taxon>Microbacterium</taxon>
    </lineage>
</organism>
<dbReference type="SMART" id="SM00342">
    <property type="entry name" value="HTH_ARAC"/>
    <property type="match status" value="1"/>
</dbReference>
<keyword evidence="3" id="KW-0804">Transcription</keyword>
<evidence type="ECO:0000313" key="6">
    <source>
        <dbReference type="Proteomes" id="UP000033572"/>
    </source>
</evidence>
<dbReference type="KEGG" id="mfol:DXT68_15815"/>
<proteinExistence type="predicted"/>
<dbReference type="GO" id="GO:0043565">
    <property type="term" value="F:sequence-specific DNA binding"/>
    <property type="evidence" value="ECO:0007669"/>
    <property type="project" value="InterPro"/>
</dbReference>
<keyword evidence="6" id="KW-1185">Reference proteome</keyword>
<gene>
    <name evidence="5" type="ORF">RN50_00560</name>
</gene>
<dbReference type="Gene3D" id="1.10.10.60">
    <property type="entry name" value="Homeodomain-like"/>
    <property type="match status" value="1"/>
</dbReference>
<evidence type="ECO:0000256" key="3">
    <source>
        <dbReference type="ARBA" id="ARBA00023163"/>
    </source>
</evidence>
<dbReference type="Proteomes" id="UP000033572">
    <property type="component" value="Unassembled WGS sequence"/>
</dbReference>
<dbReference type="PROSITE" id="PS01124">
    <property type="entry name" value="HTH_ARAC_FAMILY_2"/>
    <property type="match status" value="1"/>
</dbReference>
<evidence type="ECO:0000256" key="1">
    <source>
        <dbReference type="ARBA" id="ARBA00023015"/>
    </source>
</evidence>
<dbReference type="PATRIC" id="fig|104336.4.peg.582"/>
<sequence length="290" mass="31481">MQIFPAVYENRRFNLRAGAARDLLALTGWELTPPTDDFSFAGDLLKSRDFIVSRFWHPPARFTFTPAPRQVAEERLMLLVVTEGELTVGTSTTVSIVPEGGVVLVRPESLTFIDSATAVVCTLVVLGGYTLADGVIVRTGQASPDYLALFLSLTNAIFSRPVPPSDAAFTHVERAITELVAAIAAASDLRFEKHESRPGDQIHLDAVAFMIAQAADPATTVETVARELGVSRSHLFRAFQANGDNPSGFLRRTRIANASALLDRGVTERAAAEQAGFGTVRRMRRALAER</sequence>
<dbReference type="GO" id="GO:0003700">
    <property type="term" value="F:DNA-binding transcription factor activity"/>
    <property type="evidence" value="ECO:0007669"/>
    <property type="project" value="InterPro"/>
</dbReference>
<feature type="domain" description="HTH araC/xylS-type" evidence="4">
    <location>
        <begin position="204"/>
        <end position="290"/>
    </location>
</feature>
<comment type="caution">
    <text evidence="5">The sequence shown here is derived from an EMBL/GenBank/DDBJ whole genome shotgun (WGS) entry which is preliminary data.</text>
</comment>
<keyword evidence="2" id="KW-0238">DNA-binding</keyword>
<dbReference type="PANTHER" id="PTHR46796">
    <property type="entry name" value="HTH-TYPE TRANSCRIPTIONAL ACTIVATOR RHAS-RELATED"/>
    <property type="match status" value="1"/>
</dbReference>
<dbReference type="GeneID" id="94445859"/>
<accession>A0A0F0KW09</accession>
<dbReference type="RefSeq" id="WP_045252985.1">
    <property type="nucleotide sequence ID" value="NZ_CP031425.1"/>
</dbReference>
<dbReference type="InterPro" id="IPR050204">
    <property type="entry name" value="AraC_XylS_family_regulators"/>
</dbReference>
<protein>
    <submittedName>
        <fullName evidence="5">Helix-turn-helix domain protein</fullName>
    </submittedName>
</protein>